<evidence type="ECO:0000256" key="8">
    <source>
        <dbReference type="ARBA" id="ARBA00023237"/>
    </source>
</evidence>
<dbReference type="PANTHER" id="PTHR47234">
    <property type="match status" value="1"/>
</dbReference>
<evidence type="ECO:0000256" key="5">
    <source>
        <dbReference type="ARBA" id="ARBA00022729"/>
    </source>
</evidence>
<feature type="chain" id="PRO_5046091064" evidence="13">
    <location>
        <begin position="20"/>
        <end position="899"/>
    </location>
</feature>
<proteinExistence type="inferred from homology"/>
<dbReference type="InterPro" id="IPR012910">
    <property type="entry name" value="Plug_dom"/>
</dbReference>
<dbReference type="RefSeq" id="WP_187707653.1">
    <property type="nucleotide sequence ID" value="NZ_CP060782.1"/>
</dbReference>
<dbReference type="SUPFAM" id="SSF56935">
    <property type="entry name" value="Porins"/>
    <property type="match status" value="1"/>
</dbReference>
<dbReference type="InterPro" id="IPR010916">
    <property type="entry name" value="TonB_box_CS"/>
</dbReference>
<evidence type="ECO:0000256" key="12">
    <source>
        <dbReference type="SAM" id="MobiDB-lite"/>
    </source>
</evidence>
<evidence type="ECO:0000256" key="4">
    <source>
        <dbReference type="ARBA" id="ARBA00022692"/>
    </source>
</evidence>
<evidence type="ECO:0000256" key="9">
    <source>
        <dbReference type="PROSITE-ProRule" id="PRU01360"/>
    </source>
</evidence>
<keyword evidence="6 10" id="KW-0798">TonB box</keyword>
<evidence type="ECO:0000259" key="15">
    <source>
        <dbReference type="Pfam" id="PF07715"/>
    </source>
</evidence>
<evidence type="ECO:0000256" key="11">
    <source>
        <dbReference type="RuleBase" id="RU003357"/>
    </source>
</evidence>
<dbReference type="InterPro" id="IPR036942">
    <property type="entry name" value="Beta-barrel_TonB_sf"/>
</dbReference>
<feature type="compositionally biased region" description="Low complexity" evidence="12">
    <location>
        <begin position="25"/>
        <end position="44"/>
    </location>
</feature>
<sequence length="899" mass="96244">MKLHSRSLLLATLSPFAFATAAEAQQTNQPAAQPAPAAATQSTTPDEETIVVTGTRRSDRTVADSPVPVDVIGSEAIANTGQTETNRILNQLVPSFNFPSPSIADGSDALRPATLRGLSPDQTLVLVNGKRRHVSALLNINGTVGRGSAAVDMNLIPSLAIGRVEVLRDGAAAQYGSDAIAGVINIQIKNANHGGRVSLTYGQYYTTINDVARVTGLQLDANGQPQLDPTDSRYFLANMDGERKAHDGTQVTLAANLGLPIGPNGYINLTGEFHNRDRTNRAGYDLRPNFIRPTSAFDPREVSFNRLQFRFGDPDSKDYNFFLNAGLEVSPGWEAYAFGSYGHRNAESAANWRQQSNSANRDWSALAPNVSPTAANFVPLTDIGFLPLIETELEDYAGTVGVRGEIKGWKADFSVGRGHDSFDYQVHDTLNSSFGPDSPSDFDAGGLRYGQTIFNLDFSNQFDIGFAKPLSVAVGAEHRREQFKIRPGDTFSWAIGPLFRASFATTSANCATEQGVYNVSTGICSFPGRQAPVGAQGFPGIPENSRTDESRHSWAAYAELDTDPFEGFTTTLAGRFEDYSDFGSTWNGKFAARYEPIEGYAIRGSVSNGFRAPSLHQQFFTTTSTNFIGGLPVDISTVAVDSPVAQALGSTPLKPEKSVNLSLGATANPFRGLTLTADLYKIKIKDRIVLTENLGAAGSGTSAQNAAVKAILDANGFPSVGAARFFINGLDTTTKGIDLVGAYNFRAGDLGRWTLTAAYNYNKTKIDKRLNALGPLAQIPGLVLFGRVEGLRFTKGQPRDKIVLSADGDFGKLGLTARTTRYGKVVSPGAAAPISDPTSLTAYGPDDIFLGAKWITDAELRWKPGGGTEFALGADNLFDVYPDRSPFGPRPTSVGGVYP</sequence>
<dbReference type="InterPro" id="IPR000531">
    <property type="entry name" value="Beta-barrel_TonB"/>
</dbReference>
<evidence type="ECO:0000256" key="3">
    <source>
        <dbReference type="ARBA" id="ARBA00022452"/>
    </source>
</evidence>
<evidence type="ECO:0000259" key="14">
    <source>
        <dbReference type="Pfam" id="PF00593"/>
    </source>
</evidence>
<evidence type="ECO:0000256" key="6">
    <source>
        <dbReference type="ARBA" id="ARBA00023077"/>
    </source>
</evidence>
<feature type="signal peptide" evidence="13">
    <location>
        <begin position="1"/>
        <end position="19"/>
    </location>
</feature>
<evidence type="ECO:0000313" key="16">
    <source>
        <dbReference type="EMBL" id="QNP44695.1"/>
    </source>
</evidence>
<dbReference type="PROSITE" id="PS00430">
    <property type="entry name" value="TONB_DEPENDENT_REC_1"/>
    <property type="match status" value="1"/>
</dbReference>
<keyword evidence="16" id="KW-0675">Receptor</keyword>
<dbReference type="Pfam" id="PF07715">
    <property type="entry name" value="Plug"/>
    <property type="match status" value="1"/>
</dbReference>
<protein>
    <submittedName>
        <fullName evidence="16">TonB-dependent receptor</fullName>
    </submittedName>
</protein>
<gene>
    <name evidence="16" type="ORF">H9L14_07735</name>
</gene>
<evidence type="ECO:0000256" key="2">
    <source>
        <dbReference type="ARBA" id="ARBA00022448"/>
    </source>
</evidence>
<keyword evidence="2 9" id="KW-0813">Transport</keyword>
<organism evidence="16 17">
    <name type="scientific">Sphingomonas sediminicola</name>
    <dbReference type="NCBI Taxonomy" id="386874"/>
    <lineage>
        <taxon>Bacteria</taxon>
        <taxon>Pseudomonadati</taxon>
        <taxon>Pseudomonadota</taxon>
        <taxon>Alphaproteobacteria</taxon>
        <taxon>Sphingomonadales</taxon>
        <taxon>Sphingomonadaceae</taxon>
        <taxon>Sphingomonas</taxon>
    </lineage>
</organism>
<feature type="region of interest" description="Disordered" evidence="12">
    <location>
        <begin position="25"/>
        <end position="48"/>
    </location>
</feature>
<evidence type="ECO:0000256" key="7">
    <source>
        <dbReference type="ARBA" id="ARBA00023136"/>
    </source>
</evidence>
<keyword evidence="7 9" id="KW-0472">Membrane</keyword>
<evidence type="ECO:0000256" key="13">
    <source>
        <dbReference type="SAM" id="SignalP"/>
    </source>
</evidence>
<keyword evidence="8 9" id="KW-0998">Cell outer membrane</keyword>
<dbReference type="PROSITE" id="PS52016">
    <property type="entry name" value="TONB_DEPENDENT_REC_3"/>
    <property type="match status" value="1"/>
</dbReference>
<dbReference type="Gene3D" id="2.40.170.20">
    <property type="entry name" value="TonB-dependent receptor, beta-barrel domain"/>
    <property type="match status" value="1"/>
</dbReference>
<reference evidence="16 17" key="1">
    <citation type="submission" date="2020-08" db="EMBL/GenBank/DDBJ databases">
        <title>Genome sequence of Sphingomonas sediminicola KACC 15039T.</title>
        <authorList>
            <person name="Hyun D.-W."/>
            <person name="Bae J.-W."/>
        </authorList>
    </citation>
    <scope>NUCLEOTIDE SEQUENCE [LARGE SCALE GENOMIC DNA]</scope>
    <source>
        <strain evidence="16 17">KACC 15039</strain>
    </source>
</reference>
<evidence type="ECO:0000256" key="10">
    <source>
        <dbReference type="PROSITE-ProRule" id="PRU10143"/>
    </source>
</evidence>
<comment type="similarity">
    <text evidence="9 11">Belongs to the TonB-dependent receptor family.</text>
</comment>
<dbReference type="InterPro" id="IPR037066">
    <property type="entry name" value="Plug_dom_sf"/>
</dbReference>
<evidence type="ECO:0000256" key="1">
    <source>
        <dbReference type="ARBA" id="ARBA00004571"/>
    </source>
</evidence>
<dbReference type="EMBL" id="CP060782">
    <property type="protein sequence ID" value="QNP44695.1"/>
    <property type="molecule type" value="Genomic_DNA"/>
</dbReference>
<dbReference type="Gene3D" id="2.170.130.10">
    <property type="entry name" value="TonB-dependent receptor, plug domain"/>
    <property type="match status" value="1"/>
</dbReference>
<feature type="domain" description="TonB-dependent receptor-like beta-barrel" evidence="14">
    <location>
        <begin position="408"/>
        <end position="877"/>
    </location>
</feature>
<dbReference type="Proteomes" id="UP000516105">
    <property type="component" value="Chromosome"/>
</dbReference>
<dbReference type="PANTHER" id="PTHR47234:SF3">
    <property type="entry name" value="SECRETIN_TONB SHORT N-TERMINAL DOMAIN-CONTAINING PROTEIN"/>
    <property type="match status" value="1"/>
</dbReference>
<dbReference type="InterPro" id="IPR039426">
    <property type="entry name" value="TonB-dep_rcpt-like"/>
</dbReference>
<keyword evidence="3 9" id="KW-1134">Transmembrane beta strand</keyword>
<evidence type="ECO:0000313" key="17">
    <source>
        <dbReference type="Proteomes" id="UP000516105"/>
    </source>
</evidence>
<keyword evidence="17" id="KW-1185">Reference proteome</keyword>
<comment type="subcellular location">
    <subcellularLocation>
        <location evidence="1 9">Cell outer membrane</location>
        <topology evidence="1 9">Multi-pass membrane protein</topology>
    </subcellularLocation>
</comment>
<dbReference type="Pfam" id="PF00593">
    <property type="entry name" value="TonB_dep_Rec_b-barrel"/>
    <property type="match status" value="1"/>
</dbReference>
<accession>A0ABX6T4I7</accession>
<feature type="short sequence motif" description="TonB box" evidence="10">
    <location>
        <begin position="49"/>
        <end position="55"/>
    </location>
</feature>
<name>A0ABX6T4I7_9SPHN</name>
<keyword evidence="4 9" id="KW-0812">Transmembrane</keyword>
<keyword evidence="5 13" id="KW-0732">Signal</keyword>
<feature type="domain" description="TonB-dependent receptor plug" evidence="15">
    <location>
        <begin position="62"/>
        <end position="183"/>
    </location>
</feature>